<organism evidence="6 7">
    <name type="scientific">Mycolicibacterium nivoides</name>
    <dbReference type="NCBI Taxonomy" id="2487344"/>
    <lineage>
        <taxon>Bacteria</taxon>
        <taxon>Bacillati</taxon>
        <taxon>Actinomycetota</taxon>
        <taxon>Actinomycetes</taxon>
        <taxon>Mycobacteriales</taxon>
        <taxon>Mycobacteriaceae</taxon>
        <taxon>Mycolicibacterium</taxon>
    </lineage>
</organism>
<dbReference type="Gene3D" id="1.10.390.10">
    <property type="entry name" value="Neutral Protease Domain 2"/>
    <property type="match status" value="1"/>
</dbReference>
<keyword evidence="4" id="KW-0482">Metalloprotease</keyword>
<protein>
    <submittedName>
        <fullName evidence="6">M4 family metallopeptidase</fullName>
    </submittedName>
</protein>
<gene>
    <name evidence="6" type="ORF">ACK4CT_03700</name>
</gene>
<evidence type="ECO:0000256" key="3">
    <source>
        <dbReference type="ARBA" id="ARBA00022833"/>
    </source>
</evidence>
<evidence type="ECO:0000256" key="1">
    <source>
        <dbReference type="ARBA" id="ARBA00022670"/>
    </source>
</evidence>
<keyword evidence="3" id="KW-0862">Zinc</keyword>
<evidence type="ECO:0000259" key="5">
    <source>
        <dbReference type="Pfam" id="PF02868"/>
    </source>
</evidence>
<feature type="domain" description="Peptidase M4 C-terminal" evidence="5">
    <location>
        <begin position="3"/>
        <end position="116"/>
    </location>
</feature>
<evidence type="ECO:0000256" key="2">
    <source>
        <dbReference type="ARBA" id="ARBA00022801"/>
    </source>
</evidence>
<dbReference type="InterPro" id="IPR027268">
    <property type="entry name" value="Peptidase_M4/M1_CTD_sf"/>
</dbReference>
<keyword evidence="7" id="KW-1185">Reference proteome</keyword>
<evidence type="ECO:0000313" key="7">
    <source>
        <dbReference type="Proteomes" id="UP001635816"/>
    </source>
</evidence>
<keyword evidence="2" id="KW-0378">Hydrolase</keyword>
<dbReference type="Proteomes" id="UP001635816">
    <property type="component" value="Unassembled WGS sequence"/>
</dbReference>
<dbReference type="EMBL" id="JBKBDD010000001">
    <property type="protein sequence ID" value="MFN6542281.1"/>
    <property type="molecule type" value="Genomic_DNA"/>
</dbReference>
<dbReference type="RefSeq" id="WP_409542698.1">
    <property type="nucleotide sequence ID" value="NZ_JBKBDD010000001.1"/>
</dbReference>
<sequence length="125" mass="13706">MANTYDQAIHSLADPESTPGYLSDYDDLYTGDAVEGGEHYNSTIFRHAAYRMMTDERTADVTDQQWAELYYVSMTMLDDGAKFSDGRDAIVATAHDQGFSDDGIAAIEDAFDYVHIDAGGTVVSV</sequence>
<comment type="caution">
    <text evidence="6">The sequence shown here is derived from an EMBL/GenBank/DDBJ whole genome shotgun (WGS) entry which is preliminary data.</text>
</comment>
<evidence type="ECO:0000256" key="4">
    <source>
        <dbReference type="ARBA" id="ARBA00023049"/>
    </source>
</evidence>
<dbReference type="SUPFAM" id="SSF55486">
    <property type="entry name" value="Metalloproteases ('zincins'), catalytic domain"/>
    <property type="match status" value="1"/>
</dbReference>
<accession>A0ABW9L2V2</accession>
<proteinExistence type="predicted"/>
<dbReference type="InterPro" id="IPR001570">
    <property type="entry name" value="Peptidase_M4_C_domain"/>
</dbReference>
<name>A0ABW9L2V2_9MYCO</name>
<keyword evidence="1" id="KW-0645">Protease</keyword>
<reference evidence="6 7" key="1">
    <citation type="submission" date="2024-12" db="EMBL/GenBank/DDBJ databases">
        <title>The coexistence of Mycolicibacterium septicum and Mycolicibacterium nivoides in clinical samples.</title>
        <authorList>
            <person name="Wang C."/>
            <person name="Feng Y."/>
            <person name="Zong Z."/>
        </authorList>
    </citation>
    <scope>NUCLEOTIDE SEQUENCE [LARGE SCALE GENOMIC DNA]</scope>
    <source>
        <strain evidence="6 7">120309</strain>
    </source>
</reference>
<evidence type="ECO:0000313" key="6">
    <source>
        <dbReference type="EMBL" id="MFN6542281.1"/>
    </source>
</evidence>
<dbReference type="Pfam" id="PF02868">
    <property type="entry name" value="Peptidase_M4_C"/>
    <property type="match status" value="1"/>
</dbReference>